<dbReference type="EMBL" id="LAZR01059576">
    <property type="protein sequence ID" value="KKK67509.1"/>
    <property type="molecule type" value="Genomic_DNA"/>
</dbReference>
<comment type="caution">
    <text evidence="1">The sequence shown here is derived from an EMBL/GenBank/DDBJ whole genome shotgun (WGS) entry which is preliminary data.</text>
</comment>
<name>A0A0F8ZM85_9ZZZZ</name>
<feature type="non-terminal residue" evidence="1">
    <location>
        <position position="1"/>
    </location>
</feature>
<proteinExistence type="predicted"/>
<evidence type="ECO:0000313" key="1">
    <source>
        <dbReference type="EMBL" id="KKK67509.1"/>
    </source>
</evidence>
<organism evidence="1">
    <name type="scientific">marine sediment metagenome</name>
    <dbReference type="NCBI Taxonomy" id="412755"/>
    <lineage>
        <taxon>unclassified sequences</taxon>
        <taxon>metagenomes</taxon>
        <taxon>ecological metagenomes</taxon>
    </lineage>
</organism>
<reference evidence="1" key="1">
    <citation type="journal article" date="2015" name="Nature">
        <title>Complex archaea that bridge the gap between prokaryotes and eukaryotes.</title>
        <authorList>
            <person name="Spang A."/>
            <person name="Saw J.H."/>
            <person name="Jorgensen S.L."/>
            <person name="Zaremba-Niedzwiedzka K."/>
            <person name="Martijn J."/>
            <person name="Lind A.E."/>
            <person name="van Eijk R."/>
            <person name="Schleper C."/>
            <person name="Guy L."/>
            <person name="Ettema T.J."/>
        </authorList>
    </citation>
    <scope>NUCLEOTIDE SEQUENCE</scope>
</reference>
<protein>
    <submittedName>
        <fullName evidence="1">Uncharacterized protein</fullName>
    </submittedName>
</protein>
<accession>A0A0F8ZM85</accession>
<dbReference type="AlphaFoldDB" id="A0A0F8ZM85"/>
<gene>
    <name evidence="1" type="ORF">LCGC14_2953340</name>
</gene>
<sequence>AANGRAYTPVVGNEEEFDPALALSVGSHHILWGANHYAHKLPHIGRWLVWDKRCQQQPTRTQADCELAWCSDYWDILNLYR</sequence>